<comment type="caution">
    <text evidence="2">The sequence shown here is derived from an EMBL/GenBank/DDBJ whole genome shotgun (WGS) entry which is preliminary data.</text>
</comment>
<evidence type="ECO:0000313" key="2">
    <source>
        <dbReference type="EMBL" id="GGJ21791.1"/>
    </source>
</evidence>
<keyword evidence="3" id="KW-1185">Reference proteome</keyword>
<dbReference type="Proteomes" id="UP000661507">
    <property type="component" value="Unassembled WGS sequence"/>
</dbReference>
<evidence type="ECO:0000259" key="1">
    <source>
        <dbReference type="Pfam" id="PF04326"/>
    </source>
</evidence>
<dbReference type="EMBL" id="BMKW01000007">
    <property type="protein sequence ID" value="GGJ21791.1"/>
    <property type="molecule type" value="Genomic_DNA"/>
</dbReference>
<dbReference type="Pfam" id="PF04326">
    <property type="entry name" value="SLFN_AlbA_2"/>
    <property type="match status" value="1"/>
</dbReference>
<gene>
    <name evidence="2" type="ORF">GCM10011320_31290</name>
</gene>
<proteinExistence type="predicted"/>
<organism evidence="2 3">
    <name type="scientific">Neoroseomonas lacus</name>
    <dbReference type="NCBI Taxonomy" id="287609"/>
    <lineage>
        <taxon>Bacteria</taxon>
        <taxon>Pseudomonadati</taxon>
        <taxon>Pseudomonadota</taxon>
        <taxon>Alphaproteobacteria</taxon>
        <taxon>Acetobacterales</taxon>
        <taxon>Acetobacteraceae</taxon>
        <taxon>Neoroseomonas</taxon>
    </lineage>
</organism>
<feature type="domain" description="Schlafen AlbA-2" evidence="1">
    <location>
        <begin position="116"/>
        <end position="246"/>
    </location>
</feature>
<reference evidence="2" key="2">
    <citation type="submission" date="2020-09" db="EMBL/GenBank/DDBJ databases">
        <authorList>
            <person name="Sun Q."/>
            <person name="Zhou Y."/>
        </authorList>
    </citation>
    <scope>NUCLEOTIDE SEQUENCE</scope>
    <source>
        <strain evidence="2">CGMCC 1.3617</strain>
    </source>
</reference>
<dbReference type="RefSeq" id="WP_188968168.1">
    <property type="nucleotide sequence ID" value="NZ_BMKW01000007.1"/>
</dbReference>
<dbReference type="AlphaFoldDB" id="A0A917KPG1"/>
<dbReference type="Gene3D" id="3.30.950.30">
    <property type="entry name" value="Schlafen, AAA domain"/>
    <property type="match status" value="1"/>
</dbReference>
<name>A0A917KPG1_9PROT</name>
<dbReference type="InterPro" id="IPR007421">
    <property type="entry name" value="Schlafen_AlbA_2_dom"/>
</dbReference>
<evidence type="ECO:0000313" key="3">
    <source>
        <dbReference type="Proteomes" id="UP000661507"/>
    </source>
</evidence>
<accession>A0A917KPG1</accession>
<protein>
    <recommendedName>
        <fullName evidence="1">Schlafen AlbA-2 domain-containing protein</fullName>
    </recommendedName>
</protein>
<sequence>MARRSITDEEIALIKAMLARHMAGRDIQFFFNRPDRPVNSGRISDIASGKYGDSSSISPAPDADLDAFLATRSPSVAVPAVVLAAADRDTGPMAEPTLRQMFSENARGVWCLTSGETDQVECKTSFGLRHPSAWLRAVAALANNRGGYVLFGVGDAASTDPHTVLGLSSDEFATIDTSEIAKRLRATFDPTPSFRRAVVSIAGKRVGVLHVELHPSRPIIATRAEGGNDIREGDIFFRYSGQSRRISYADLRAMLDQRDAQARADIMPMIGRLLSLGPDRAMIADLSAGQLMDGKQVIQLDESIIQRLSFIKEGEFDERTGAPALRLVGDVQPTTTLVTKKGLVTREEMRRDFLADKLTADATDYLRCAVEVSGSDWLPIRYFAKAAGLSHPQLIAFIDGNPSAPGKQKQLCRERLSSSDRAHVAAPGRAVQGKLKRLLAGERLEPKDVTEARDVALAVQALPRPISLDGGKLRALLSNCDALIQKGNDPNAKTALRKAIARLDELLCPLQDAP</sequence>
<reference evidence="2" key="1">
    <citation type="journal article" date="2014" name="Int. J. Syst. Evol. Microbiol.">
        <title>Complete genome sequence of Corynebacterium casei LMG S-19264T (=DSM 44701T), isolated from a smear-ripened cheese.</title>
        <authorList>
            <consortium name="US DOE Joint Genome Institute (JGI-PGF)"/>
            <person name="Walter F."/>
            <person name="Albersmeier A."/>
            <person name="Kalinowski J."/>
            <person name="Ruckert C."/>
        </authorList>
    </citation>
    <scope>NUCLEOTIDE SEQUENCE</scope>
    <source>
        <strain evidence="2">CGMCC 1.3617</strain>
    </source>
</reference>
<dbReference type="InterPro" id="IPR038461">
    <property type="entry name" value="Schlafen_AlbA_2_dom_sf"/>
</dbReference>